<evidence type="ECO:0000313" key="1">
    <source>
        <dbReference type="EMBL" id="ABK92595.1"/>
    </source>
</evidence>
<dbReference type="AlphaFoldDB" id="A9P892"/>
<reference evidence="1" key="1">
    <citation type="journal article" date="2008" name="BMC Genomics">
        <title>Analysis of 4,664 high-quality sequence-finished poplar full-length cDNA clones and their utility for the discovery of genes responding to insect feeding.</title>
        <authorList>
            <person name="Ralph S.G."/>
            <person name="Chun H.J."/>
            <person name="Cooper D."/>
            <person name="Kirkpatrick R."/>
            <person name="Kolosova N."/>
            <person name="Gunter L."/>
            <person name="Tuskan G.A."/>
            <person name="Douglas C.J."/>
            <person name="Holt R.A."/>
            <person name="Jones S.J."/>
            <person name="Marra M.A."/>
            <person name="Bohlmann J."/>
        </authorList>
    </citation>
    <scope>NUCLEOTIDE SEQUENCE</scope>
    <source>
        <tissue evidence="1">Outer xylem</tissue>
    </source>
</reference>
<protein>
    <submittedName>
        <fullName evidence="1">Uncharacterized protein</fullName>
    </submittedName>
</protein>
<sequence>MPIIPCEQLFEDRIIFLFIFPESCYMYSFLSSF</sequence>
<accession>A9P892</accession>
<organism evidence="1">
    <name type="scientific">Populus trichocarpa</name>
    <name type="common">Western balsam poplar</name>
    <name type="synonym">Populus balsamifera subsp. trichocarpa</name>
    <dbReference type="NCBI Taxonomy" id="3694"/>
    <lineage>
        <taxon>Eukaryota</taxon>
        <taxon>Viridiplantae</taxon>
        <taxon>Streptophyta</taxon>
        <taxon>Embryophyta</taxon>
        <taxon>Tracheophyta</taxon>
        <taxon>Spermatophyta</taxon>
        <taxon>Magnoliopsida</taxon>
        <taxon>eudicotyledons</taxon>
        <taxon>Gunneridae</taxon>
        <taxon>Pentapetalae</taxon>
        <taxon>rosids</taxon>
        <taxon>fabids</taxon>
        <taxon>Malpighiales</taxon>
        <taxon>Salicaceae</taxon>
        <taxon>Saliceae</taxon>
        <taxon>Populus</taxon>
    </lineage>
</organism>
<name>A9P892_POPTR</name>
<proteinExistence type="evidence at transcript level"/>
<dbReference type="EMBL" id="EF144351">
    <property type="protein sequence ID" value="ABK92595.1"/>
    <property type="molecule type" value="mRNA"/>
</dbReference>